<organism evidence="1 2">
    <name type="scientific">Telmatospirillum siberiense</name>
    <dbReference type="NCBI Taxonomy" id="382514"/>
    <lineage>
        <taxon>Bacteria</taxon>
        <taxon>Pseudomonadati</taxon>
        <taxon>Pseudomonadota</taxon>
        <taxon>Alphaproteobacteria</taxon>
        <taxon>Rhodospirillales</taxon>
        <taxon>Rhodospirillaceae</taxon>
        <taxon>Telmatospirillum</taxon>
    </lineage>
</organism>
<sequence>MTETVQTIGSHDGERIAQNCVCCGSRNLARSPAILMPFVAYRAFGWQAVEITPEWGLRTIPTGLAYPLCNSVQCADCGLLFLDIRFNNFEMNAMYHGYRSSAYAEMRGRFEPGYLATNVTINNGVTYVPQIEDFLSPHLHFPVRILDWGGDTGQNAPFAAQRSLLHVYDISDRPVVSGGELVGQATVQSTEYDLIICANVLEHIPYPGDVVRDIGRSMHRDTVLYVEVPREPIFSDDETSKELHKKKRHWHEHINFFSDQSLTELMERSGLKIIDRKLLNVSDGYHNYYRVLACKLK</sequence>
<accession>A0A2N3Q006</accession>
<dbReference type="RefSeq" id="WP_101248941.1">
    <property type="nucleotide sequence ID" value="NZ_PIUM01000002.1"/>
</dbReference>
<dbReference type="SUPFAM" id="SSF53335">
    <property type="entry name" value="S-adenosyl-L-methionine-dependent methyltransferases"/>
    <property type="match status" value="1"/>
</dbReference>
<protein>
    <submittedName>
        <fullName evidence="1">Class I SAM-dependent methyltransferase</fullName>
    </submittedName>
</protein>
<gene>
    <name evidence="1" type="ORF">CWS72_02215</name>
</gene>
<evidence type="ECO:0000313" key="2">
    <source>
        <dbReference type="Proteomes" id="UP000233293"/>
    </source>
</evidence>
<reference evidence="2" key="1">
    <citation type="submission" date="2017-12" db="EMBL/GenBank/DDBJ databases">
        <title>Draft genome sequence of Telmatospirillum siberiense 26-4b1T, an acidotolerant peatland alphaproteobacterium potentially involved in sulfur cycling.</title>
        <authorList>
            <person name="Hausmann B."/>
            <person name="Pjevac P."/>
            <person name="Schreck K."/>
            <person name="Herbold C.W."/>
            <person name="Daims H."/>
            <person name="Wagner M."/>
            <person name="Pester M."/>
            <person name="Loy A."/>
        </authorList>
    </citation>
    <scope>NUCLEOTIDE SEQUENCE [LARGE SCALE GENOMIC DNA]</scope>
    <source>
        <strain evidence="2">26-4b1</strain>
    </source>
</reference>
<dbReference type="OrthoDB" id="9815644at2"/>
<name>A0A2N3Q006_9PROT</name>
<dbReference type="AlphaFoldDB" id="A0A2N3Q006"/>
<dbReference type="GO" id="GO:0008168">
    <property type="term" value="F:methyltransferase activity"/>
    <property type="evidence" value="ECO:0007669"/>
    <property type="project" value="UniProtKB-KW"/>
</dbReference>
<keyword evidence="1" id="KW-0489">Methyltransferase</keyword>
<dbReference type="Proteomes" id="UP000233293">
    <property type="component" value="Unassembled WGS sequence"/>
</dbReference>
<proteinExistence type="predicted"/>
<keyword evidence="2" id="KW-1185">Reference proteome</keyword>
<dbReference type="InterPro" id="IPR029063">
    <property type="entry name" value="SAM-dependent_MTases_sf"/>
</dbReference>
<dbReference type="Pfam" id="PF13489">
    <property type="entry name" value="Methyltransf_23"/>
    <property type="match status" value="1"/>
</dbReference>
<dbReference type="GO" id="GO:0032259">
    <property type="term" value="P:methylation"/>
    <property type="evidence" value="ECO:0007669"/>
    <property type="project" value="UniProtKB-KW"/>
</dbReference>
<dbReference type="Gene3D" id="3.40.50.150">
    <property type="entry name" value="Vaccinia Virus protein VP39"/>
    <property type="match status" value="1"/>
</dbReference>
<comment type="caution">
    <text evidence="1">The sequence shown here is derived from an EMBL/GenBank/DDBJ whole genome shotgun (WGS) entry which is preliminary data.</text>
</comment>
<evidence type="ECO:0000313" key="1">
    <source>
        <dbReference type="EMBL" id="PKU25979.1"/>
    </source>
</evidence>
<keyword evidence="1" id="KW-0808">Transferase</keyword>
<dbReference type="EMBL" id="PIUM01000002">
    <property type="protein sequence ID" value="PKU25979.1"/>
    <property type="molecule type" value="Genomic_DNA"/>
</dbReference>